<dbReference type="EMBL" id="CH473963">
    <property type="protein sequence ID" value="EDL99959.1"/>
    <property type="molecule type" value="Genomic_DNA"/>
</dbReference>
<accession>A6IJP6</accession>
<reference evidence="2" key="1">
    <citation type="submission" date="2005-09" db="EMBL/GenBank/DDBJ databases">
        <authorList>
            <person name="Mural R.J."/>
            <person name="Li P.W."/>
            <person name="Adams M.D."/>
            <person name="Amanatides P.G."/>
            <person name="Baden-Tillson H."/>
            <person name="Barnstead M."/>
            <person name="Chin S.H."/>
            <person name="Dew I."/>
            <person name="Evans C.A."/>
            <person name="Ferriera S."/>
            <person name="Flanigan M."/>
            <person name="Fosler C."/>
            <person name="Glodek A."/>
            <person name="Gu Z."/>
            <person name="Holt R.A."/>
            <person name="Jennings D."/>
            <person name="Kraft C.L."/>
            <person name="Lu F."/>
            <person name="Nguyen T."/>
            <person name="Nusskern D.R."/>
            <person name="Pfannkoch C.M."/>
            <person name="Sitter C."/>
            <person name="Sutton G.G."/>
            <person name="Venter J.C."/>
            <person name="Wang Z."/>
            <person name="Woodage T."/>
            <person name="Zheng X.H."/>
            <person name="Zhong F."/>
        </authorList>
    </citation>
    <scope>NUCLEOTIDE SEQUENCE [LARGE SCALE GENOMIC DNA]</scope>
    <source>
        <strain>BN</strain>
        <strain evidence="2">Sprague-Dawley</strain>
    </source>
</reference>
<feature type="non-terminal residue" evidence="1">
    <location>
        <position position="13"/>
    </location>
</feature>
<protein>
    <submittedName>
        <fullName evidence="1">RCG35987</fullName>
    </submittedName>
</protein>
<gene>
    <name evidence="1" type="ORF">rCG_35987</name>
</gene>
<proteinExistence type="predicted"/>
<evidence type="ECO:0000313" key="1">
    <source>
        <dbReference type="EMBL" id="EDL99959.1"/>
    </source>
</evidence>
<sequence length="13" mass="1566">MSVWGQVIHIHQM</sequence>
<evidence type="ECO:0000313" key="2">
    <source>
        <dbReference type="Proteomes" id="UP000234681"/>
    </source>
</evidence>
<name>A6IJP6_RAT</name>
<organism evidence="1 2">
    <name type="scientific">Rattus norvegicus</name>
    <name type="common">Rat</name>
    <dbReference type="NCBI Taxonomy" id="10116"/>
    <lineage>
        <taxon>Eukaryota</taxon>
        <taxon>Metazoa</taxon>
        <taxon>Chordata</taxon>
        <taxon>Craniata</taxon>
        <taxon>Vertebrata</taxon>
        <taxon>Euteleostomi</taxon>
        <taxon>Mammalia</taxon>
        <taxon>Eutheria</taxon>
        <taxon>Euarchontoglires</taxon>
        <taxon>Glires</taxon>
        <taxon>Rodentia</taxon>
        <taxon>Myomorpha</taxon>
        <taxon>Muroidea</taxon>
        <taxon>Muridae</taxon>
        <taxon>Murinae</taxon>
        <taxon>Rattus</taxon>
    </lineage>
</organism>
<dbReference type="Proteomes" id="UP000234681">
    <property type="component" value="Chromosome 14"/>
</dbReference>